<gene>
    <name evidence="2" type="ORF">ColLi_13105</name>
</gene>
<comment type="caution">
    <text evidence="2">The sequence shown here is derived from an EMBL/GenBank/DDBJ whole genome shotgun (WGS) entry which is preliminary data.</text>
</comment>
<sequence length="233" mass="26186">MPDNDEVSIIDHDTANVLYVRRNGGHQLSAAESHLLRMYETVQLRRRGQGPGTAFSAFSSPVLEEDDLHSVHDLVDDDRLTELMRRPEYEAAWKRFNGRKPPQQNEASRENGINLGRRDDAMPPINPTRPPIRQPASRALRPGHQHNNGPPGRETNTPPLPSPPHPPPPPGLQAGNGIGGSVYTSCEEMRAHLDELFERQRVAIRTIFDAEFEIKAIYFLEKSLQAEDRSRGV</sequence>
<proteinExistence type="predicted"/>
<keyword evidence="3" id="KW-1185">Reference proteome</keyword>
<name>A0AA37LZ83_9PEZI</name>
<feature type="compositionally biased region" description="Pro residues" evidence="1">
    <location>
        <begin position="158"/>
        <end position="171"/>
    </location>
</feature>
<dbReference type="AlphaFoldDB" id="A0AA37LZ83"/>
<evidence type="ECO:0000256" key="1">
    <source>
        <dbReference type="SAM" id="MobiDB-lite"/>
    </source>
</evidence>
<evidence type="ECO:0000313" key="3">
    <source>
        <dbReference type="Proteomes" id="UP001055172"/>
    </source>
</evidence>
<organism evidence="2 3">
    <name type="scientific">Colletotrichum liriopes</name>
    <dbReference type="NCBI Taxonomy" id="708192"/>
    <lineage>
        <taxon>Eukaryota</taxon>
        <taxon>Fungi</taxon>
        <taxon>Dikarya</taxon>
        <taxon>Ascomycota</taxon>
        <taxon>Pezizomycotina</taxon>
        <taxon>Sordariomycetes</taxon>
        <taxon>Hypocreomycetidae</taxon>
        <taxon>Glomerellales</taxon>
        <taxon>Glomerellaceae</taxon>
        <taxon>Colletotrichum</taxon>
        <taxon>Colletotrichum spaethianum species complex</taxon>
    </lineage>
</organism>
<feature type="compositionally biased region" description="Pro residues" evidence="1">
    <location>
        <begin position="124"/>
        <end position="133"/>
    </location>
</feature>
<dbReference type="EMBL" id="BPPX01000051">
    <property type="protein sequence ID" value="GJC90267.1"/>
    <property type="molecule type" value="Genomic_DNA"/>
</dbReference>
<reference evidence="2 3" key="1">
    <citation type="submission" date="2021-07" db="EMBL/GenBank/DDBJ databases">
        <title>Genome data of Colletotrichum spaethianum.</title>
        <authorList>
            <person name="Utami Y.D."/>
            <person name="Hiruma K."/>
        </authorList>
    </citation>
    <scope>NUCLEOTIDE SEQUENCE [LARGE SCALE GENOMIC DNA]</scope>
    <source>
        <strain evidence="2 3">MAFF 242679</strain>
    </source>
</reference>
<feature type="region of interest" description="Disordered" evidence="1">
    <location>
        <begin position="94"/>
        <end position="181"/>
    </location>
</feature>
<dbReference type="Proteomes" id="UP001055172">
    <property type="component" value="Unassembled WGS sequence"/>
</dbReference>
<accession>A0AA37LZ83</accession>
<protein>
    <submittedName>
        <fullName evidence="2">Uncharacterized protein</fullName>
    </submittedName>
</protein>
<evidence type="ECO:0000313" key="2">
    <source>
        <dbReference type="EMBL" id="GJC90267.1"/>
    </source>
</evidence>